<dbReference type="Proteomes" id="UP000069771">
    <property type="component" value="Chromosome"/>
</dbReference>
<dbReference type="EMBL" id="CP011391">
    <property type="protein sequence ID" value="AMK54770.1"/>
    <property type="molecule type" value="Genomic_DNA"/>
</dbReference>
<protein>
    <submittedName>
        <fullName evidence="1">Uncharacterized protein</fullName>
    </submittedName>
</protein>
<sequence length="63" mass="7178">MICSLVSRLLYHNWVRCLRIPAENSRHKPAGRELSQLDRSAAETAEAQLTVNLYLLSDKIIGR</sequence>
<dbReference type="KEGG" id="fro:AALO17_16360"/>
<reference evidence="1 2" key="1">
    <citation type="journal article" date="2016" name="Gut Pathog.">
        <title>Whole genome sequencing of "Faecalibaculum rodentium" ALO17, isolated from C57BL/6J laboratory mouse feces.</title>
        <authorList>
            <person name="Lim S."/>
            <person name="Chang D.H."/>
            <person name="Ahn S."/>
            <person name="Kim B.C."/>
        </authorList>
    </citation>
    <scope>NUCLEOTIDE SEQUENCE [LARGE SCALE GENOMIC DNA]</scope>
    <source>
        <strain evidence="1 2">Alo17</strain>
    </source>
</reference>
<proteinExistence type="predicted"/>
<dbReference type="STRING" id="1702221.AALO17_16360"/>
<accession>A0A140DVU3</accession>
<evidence type="ECO:0000313" key="2">
    <source>
        <dbReference type="Proteomes" id="UP000069771"/>
    </source>
</evidence>
<name>A0A140DVU3_9FIRM</name>
<keyword evidence="2" id="KW-1185">Reference proteome</keyword>
<dbReference type="AlphaFoldDB" id="A0A140DVU3"/>
<gene>
    <name evidence="1" type="ORF">AALO17_16360</name>
</gene>
<organism evidence="1 2">
    <name type="scientific">Faecalibaculum rodentium</name>
    <dbReference type="NCBI Taxonomy" id="1702221"/>
    <lineage>
        <taxon>Bacteria</taxon>
        <taxon>Bacillati</taxon>
        <taxon>Bacillota</taxon>
        <taxon>Erysipelotrichia</taxon>
        <taxon>Erysipelotrichales</taxon>
        <taxon>Erysipelotrichaceae</taxon>
        <taxon>Faecalibaculum</taxon>
    </lineage>
</organism>
<evidence type="ECO:0000313" key="1">
    <source>
        <dbReference type="EMBL" id="AMK54770.1"/>
    </source>
</evidence>